<protein>
    <recommendedName>
        <fullName evidence="2">RAP domain-containing protein</fullName>
    </recommendedName>
</protein>
<dbReference type="EMBL" id="CAUYUE010000003">
    <property type="protein sequence ID" value="CAK0752516.1"/>
    <property type="molecule type" value="Genomic_DNA"/>
</dbReference>
<dbReference type="SMART" id="SM00952">
    <property type="entry name" value="RAP"/>
    <property type="match status" value="1"/>
</dbReference>
<keyword evidence="4" id="KW-1185">Reference proteome</keyword>
<proteinExistence type="predicted"/>
<reference evidence="3 4" key="1">
    <citation type="submission" date="2023-10" db="EMBL/GenBank/DDBJ databases">
        <authorList>
            <person name="Maclean D."/>
            <person name="Macfadyen A."/>
        </authorList>
    </citation>
    <scope>NUCLEOTIDE SEQUENCE [LARGE SCALE GENOMIC DNA]</scope>
</reference>
<dbReference type="PROSITE" id="PS51286">
    <property type="entry name" value="RAP"/>
    <property type="match status" value="1"/>
</dbReference>
<dbReference type="InterPro" id="IPR058917">
    <property type="entry name" value="RESC6_dom"/>
</dbReference>
<dbReference type="Proteomes" id="UP001314263">
    <property type="component" value="Unassembled WGS sequence"/>
</dbReference>
<name>A0AAV1HY02_9CHLO</name>
<dbReference type="Pfam" id="PF26188">
    <property type="entry name" value="RESC6"/>
    <property type="match status" value="2"/>
</dbReference>
<sequence length="1147" mass="124126">MDAQNWPMQPVRDSEHHSMQNGSGGVASQPVYGPMPAPANYPQQHHQDAAPQPPGLRQVQGNVQAPFLPTAPGQSGQIMQHWPQQGYLAQGYGPPAEAYPSAGLSTASPYGADAWQWPYAQWAPYATPAPAPQPAALPSWSYLQPPPQQVLTYVTMVDQFGQAYPAPGAYPIVMPCPPQHQVMPPPPAGPPPGASMPTVGASMPGTTIQAGPYQWPGRQVIPGPAPPPAMPLGPPGRPVRPRQRQPGGRRGDSAGGHGRPVPECININRRITACRTPEELLNIVHLDLDNFDSVCMATSIHTLANLRCSKAQYHSLFENPEMMRLMAAVYAKRGNFTARNLANLLWGLAKIEHYPGQELLAELADEIGRKLAGANAQNLANIAWAFSVLGHSPGPELLEAIAQEAEKKIAEFTAQNISNLLWAYAKLEHMPATFLACASLAARALLTQCTPQALSNTVWAFSRLEVLDEELFTAIVGEAMSKLPRFNAQNIANTCWAFANMSYEPGEPFWHAVGLNTINHVHEYSAQNIANVLWSYAKMGHHHEALFTAAAEHTVRTISAFQPQSVANLVWAYATLAVQPGPRCLDALAGFARMNLPDFSPQNISNTCWAMATLQHKDLQFLHIVADEVTSRLATTSASLFSRQHLANLIWAYATLEMEPKQALMKGVADAMAERAAECNPQEISNCVWAFARLKFYDQRVMDVFASEAQGRIEEFSQQNLANVAWALGKLSHHHQGLLDAMAQQATLMVKELSLQHISNILWAYASFLCVGRPMAAAFLQELRSRLRTAAFNAQQASNLLWSLCIAGLCTEDIWQGTMEQITRLGIQPAELPEEALTQIYQAHLLMLVDVPGADLLMPAGLKEAAHRTWQASARNVRVSGLHRDVSRLLRERGVPHAIEHLTDDRLFSVDIALPGERIAFEVDGPHHFTANTLAVTGEMLARQKLLRARGWAVVSVPFFHWAGRADEARAHWLLQELHVARESQARKYGLSWAAAVPAPPPPRPPQGAYEDVATASMAGAQAALPAWRAHVTAPVGASSQDSVHPIPGPVPPAHPPPATHEPISALPAGAKTGFLPPQPAPCAPKPEAPLPPPSAAAVITLSTKPKEAPSDAGAPLKRPRSPSPSLSPPKRAKPCTAAGSPAKVGV</sequence>
<feature type="domain" description="RAP" evidence="2">
    <location>
        <begin position="919"/>
        <end position="976"/>
    </location>
</feature>
<dbReference type="InterPro" id="IPR050870">
    <property type="entry name" value="FAST_kinase"/>
</dbReference>
<evidence type="ECO:0000256" key="1">
    <source>
        <dbReference type="SAM" id="MobiDB-lite"/>
    </source>
</evidence>
<dbReference type="GO" id="GO:0000963">
    <property type="term" value="P:mitochondrial RNA processing"/>
    <property type="evidence" value="ECO:0007669"/>
    <property type="project" value="TreeGrafter"/>
</dbReference>
<feature type="region of interest" description="Disordered" evidence="1">
    <location>
        <begin position="1036"/>
        <end position="1147"/>
    </location>
</feature>
<feature type="region of interest" description="Disordered" evidence="1">
    <location>
        <begin position="218"/>
        <end position="261"/>
    </location>
</feature>
<dbReference type="PANTHER" id="PTHR21228">
    <property type="entry name" value="FAST LEU-RICH DOMAIN-CONTAINING"/>
    <property type="match status" value="1"/>
</dbReference>
<accession>A0AAV1HY02</accession>
<dbReference type="InterPro" id="IPR013584">
    <property type="entry name" value="RAP"/>
</dbReference>
<dbReference type="GO" id="GO:0003723">
    <property type="term" value="F:RNA binding"/>
    <property type="evidence" value="ECO:0007669"/>
    <property type="project" value="TreeGrafter"/>
</dbReference>
<dbReference type="GO" id="GO:0044528">
    <property type="term" value="P:regulation of mitochondrial mRNA stability"/>
    <property type="evidence" value="ECO:0007669"/>
    <property type="project" value="TreeGrafter"/>
</dbReference>
<dbReference type="SUPFAM" id="SSF48371">
    <property type="entry name" value="ARM repeat"/>
    <property type="match status" value="1"/>
</dbReference>
<feature type="compositionally biased region" description="Pro residues" evidence="1">
    <location>
        <begin position="223"/>
        <end position="238"/>
    </location>
</feature>
<comment type="caution">
    <text evidence="3">The sequence shown here is derived from an EMBL/GenBank/DDBJ whole genome shotgun (WGS) entry which is preliminary data.</text>
</comment>
<organism evidence="3 4">
    <name type="scientific">Coccomyxa viridis</name>
    <dbReference type="NCBI Taxonomy" id="1274662"/>
    <lineage>
        <taxon>Eukaryota</taxon>
        <taxon>Viridiplantae</taxon>
        <taxon>Chlorophyta</taxon>
        <taxon>core chlorophytes</taxon>
        <taxon>Trebouxiophyceae</taxon>
        <taxon>Trebouxiophyceae incertae sedis</taxon>
        <taxon>Coccomyxaceae</taxon>
        <taxon>Coccomyxa</taxon>
    </lineage>
</organism>
<dbReference type="AlphaFoldDB" id="A0AAV1HY02"/>
<dbReference type="GO" id="GO:0005759">
    <property type="term" value="C:mitochondrial matrix"/>
    <property type="evidence" value="ECO:0007669"/>
    <property type="project" value="TreeGrafter"/>
</dbReference>
<dbReference type="InterPro" id="IPR016024">
    <property type="entry name" value="ARM-type_fold"/>
</dbReference>
<evidence type="ECO:0000259" key="2">
    <source>
        <dbReference type="PROSITE" id="PS51286"/>
    </source>
</evidence>
<feature type="compositionally biased region" description="Pro residues" evidence="1">
    <location>
        <begin position="1077"/>
        <end position="1095"/>
    </location>
</feature>
<gene>
    <name evidence="3" type="ORF">CVIRNUC_002152</name>
</gene>
<evidence type="ECO:0000313" key="4">
    <source>
        <dbReference type="Proteomes" id="UP001314263"/>
    </source>
</evidence>
<dbReference type="GO" id="GO:0035770">
    <property type="term" value="C:ribonucleoprotein granule"/>
    <property type="evidence" value="ECO:0007669"/>
    <property type="project" value="TreeGrafter"/>
</dbReference>
<dbReference type="PANTHER" id="PTHR21228:SF40">
    <property type="entry name" value="LD45607P"/>
    <property type="match status" value="1"/>
</dbReference>
<feature type="region of interest" description="Disordered" evidence="1">
    <location>
        <begin position="1"/>
        <end position="59"/>
    </location>
</feature>
<evidence type="ECO:0000313" key="3">
    <source>
        <dbReference type="EMBL" id="CAK0752516.1"/>
    </source>
</evidence>
<feature type="compositionally biased region" description="Pro residues" evidence="1">
    <location>
        <begin position="1047"/>
        <end position="1060"/>
    </location>
</feature>
<dbReference type="Pfam" id="PF08373">
    <property type="entry name" value="RAP"/>
    <property type="match status" value="1"/>
</dbReference>